<feature type="domain" description="DUF7507" evidence="5">
    <location>
        <begin position="563"/>
        <end position="652"/>
    </location>
</feature>
<evidence type="ECO:0000256" key="1">
    <source>
        <dbReference type="ARBA" id="ARBA00005445"/>
    </source>
</evidence>
<dbReference type="InterPro" id="IPR055354">
    <property type="entry name" value="DUF7507"/>
</dbReference>
<sequence length="712" mass="73233">MLNFYKNLKVIILVITFAIGIISPLTVLAATSPSLGAADSYSILSGAGITNGGAGTTTISGDLGGSSYTDDGITVFTIPGNPHDSAFSASALAAQLAVYNGPSNGIDSTSQPCTVTYVANDTELSTVGPLDPGVYCSPRDFLLSGTVTLNGTGDPTTDVWIFRAERDMVGTATANIIFSGTGGYACNVWWRVANDATFTENLAIVGNILAHNSVTFGQSTTLNGRAFAYVAAVTMLGNTISGPTCVAAAPGTLRIIKNVINDNNGTSTASAFNLHVKLLGSEVVGSPAVGVVSPGTSYSLTAATYVVSEVGVSGYNATFSGDCDANGNVTVVSGVAKTCTITNNDVVPQVTGQNYTTVNVVKTVINDNGGTKVVADFPLFVNGVLVQSGDSNSFADPYGGFVVTETQDPNYVGTFSGDCDASGRQTSSGNSQMFCILTNNDIGASVVVPPVPPLIDVVKVPSPLALPAGPGAVTYTYTVHNIGTVPMTDVTLVGDSCSPIVLISGDTNADNKLNVSETWVHTCSTILTQTHTNTVVATGWANGISATDIASALVVVGVPLVPPLIHITKIPNPLTLRAGGGMVTYTKTVTNPGTVPLSNVKISDDKCSPVKYISGDTNNDAKLDPTETWKYTCLAKLTKTTLNTAYVTGEANGLTARDFALATVVVATFVPKLPNTGFNFGTGSISGTIMLILVIGLFISTILIVALKKSRI</sequence>
<comment type="caution">
    <text evidence="6">The sequence shown here is derived from an EMBL/GenBank/DDBJ whole genome shotgun (WGS) entry which is preliminary data.</text>
</comment>
<dbReference type="NCBIfam" id="TIGR01451">
    <property type="entry name" value="B_ant_repeat"/>
    <property type="match status" value="1"/>
</dbReference>
<evidence type="ECO:0000256" key="2">
    <source>
        <dbReference type="ARBA" id="ARBA00022729"/>
    </source>
</evidence>
<dbReference type="AlphaFoldDB" id="A0A1F6PFY8"/>
<evidence type="ECO:0000259" key="4">
    <source>
        <dbReference type="Pfam" id="PF19403"/>
    </source>
</evidence>
<dbReference type="Pfam" id="PF24346">
    <property type="entry name" value="DUF7507"/>
    <property type="match status" value="1"/>
</dbReference>
<dbReference type="Pfam" id="PF11999">
    <property type="entry name" value="Ice_binding"/>
    <property type="match status" value="1"/>
</dbReference>
<gene>
    <name evidence="6" type="ORF">A2538_05090</name>
</gene>
<keyword evidence="2" id="KW-0732">Signal</keyword>
<protein>
    <submittedName>
        <fullName evidence="6">Uncharacterized protein</fullName>
    </submittedName>
</protein>
<feature type="transmembrane region" description="Helical" evidence="3">
    <location>
        <begin position="685"/>
        <end position="707"/>
    </location>
</feature>
<comment type="similarity">
    <text evidence="1">Belongs to the ice-binding protein family.</text>
</comment>
<name>A0A1F6PFY8_9BACT</name>
<dbReference type="InterPro" id="IPR047589">
    <property type="entry name" value="DUF11_rpt"/>
</dbReference>
<dbReference type="Proteomes" id="UP000178254">
    <property type="component" value="Unassembled WGS sequence"/>
</dbReference>
<feature type="domain" description="SpaA-like prealbumin fold" evidence="4">
    <location>
        <begin position="250"/>
        <end position="341"/>
    </location>
</feature>
<proteinExistence type="inferred from homology"/>
<reference evidence="6 7" key="1">
    <citation type="journal article" date="2016" name="Nat. Commun.">
        <title>Thousands of microbial genomes shed light on interconnected biogeochemical processes in an aquifer system.</title>
        <authorList>
            <person name="Anantharaman K."/>
            <person name="Brown C.T."/>
            <person name="Hug L.A."/>
            <person name="Sharon I."/>
            <person name="Castelle C.J."/>
            <person name="Probst A.J."/>
            <person name="Thomas B.C."/>
            <person name="Singh A."/>
            <person name="Wilkins M.J."/>
            <person name="Karaoz U."/>
            <person name="Brodie E.L."/>
            <person name="Williams K.H."/>
            <person name="Hubbard S.S."/>
            <person name="Banfield J.F."/>
        </authorList>
    </citation>
    <scope>NUCLEOTIDE SEQUENCE [LARGE SCALE GENOMIC DNA]</scope>
</reference>
<evidence type="ECO:0000313" key="6">
    <source>
        <dbReference type="EMBL" id="OGH95028.1"/>
    </source>
</evidence>
<organism evidence="6 7">
    <name type="scientific">Candidatus Magasanikbacteria bacterium RIFOXYD2_FULL_41_14</name>
    <dbReference type="NCBI Taxonomy" id="1798709"/>
    <lineage>
        <taxon>Bacteria</taxon>
        <taxon>Candidatus Magasanikiibacteriota</taxon>
    </lineage>
</organism>
<dbReference type="InterPro" id="IPR045826">
    <property type="entry name" value="SpaA_PFL_dom_2"/>
</dbReference>
<dbReference type="InterPro" id="IPR021884">
    <property type="entry name" value="Ice-bd_prot"/>
</dbReference>
<keyword evidence="3" id="KW-0472">Membrane</keyword>
<dbReference type="STRING" id="1798709.A2538_05090"/>
<accession>A0A1F6PFY8</accession>
<keyword evidence="3" id="KW-0812">Transmembrane</keyword>
<evidence type="ECO:0000256" key="3">
    <source>
        <dbReference type="SAM" id="Phobius"/>
    </source>
</evidence>
<keyword evidence="3" id="KW-1133">Transmembrane helix</keyword>
<dbReference type="EMBL" id="MFRE01000005">
    <property type="protein sequence ID" value="OGH95028.1"/>
    <property type="molecule type" value="Genomic_DNA"/>
</dbReference>
<evidence type="ECO:0000259" key="5">
    <source>
        <dbReference type="Pfam" id="PF24346"/>
    </source>
</evidence>
<evidence type="ECO:0000313" key="7">
    <source>
        <dbReference type="Proteomes" id="UP000178254"/>
    </source>
</evidence>
<dbReference type="Pfam" id="PF19403">
    <property type="entry name" value="SpaA_2"/>
    <property type="match status" value="1"/>
</dbReference>
<dbReference type="Gene3D" id="2.40.160.150">
    <property type="match status" value="1"/>
</dbReference>